<gene>
    <name evidence="1" type="ORF">AGR4C_pa60028</name>
</gene>
<evidence type="ECO:0000313" key="2">
    <source>
        <dbReference type="Proteomes" id="UP000191897"/>
    </source>
</evidence>
<name>A0A1S7SBC7_AGRTU</name>
<evidence type="ECO:0000313" key="1">
    <source>
        <dbReference type="EMBL" id="CUX65859.1"/>
    </source>
</evidence>
<dbReference type="InterPro" id="IPR014158">
    <property type="entry name" value="T4SS_VirB5"/>
</dbReference>
<dbReference type="AlphaFoldDB" id="A0A1S7SBC7"/>
<accession>A0A1S7SBC7</accession>
<dbReference type="Gene3D" id="1.20.58.430">
    <property type="entry name" value="Type IV secretion system, VirB5-domain"/>
    <property type="match status" value="1"/>
</dbReference>
<organism evidence="1 2">
    <name type="scientific">Agrobacterium tumefaciens str. Kerr 14</name>
    <dbReference type="NCBI Taxonomy" id="1183424"/>
    <lineage>
        <taxon>Bacteria</taxon>
        <taxon>Pseudomonadati</taxon>
        <taxon>Pseudomonadota</taxon>
        <taxon>Alphaproteobacteria</taxon>
        <taxon>Hyphomicrobiales</taxon>
        <taxon>Rhizobiaceae</taxon>
        <taxon>Rhizobium/Agrobacterium group</taxon>
        <taxon>Agrobacterium</taxon>
        <taxon>Agrobacterium tumefaciens complex</taxon>
    </lineage>
</organism>
<proteinExistence type="predicted"/>
<dbReference type="EMBL" id="FBWC01000037">
    <property type="protein sequence ID" value="CUX65859.1"/>
    <property type="molecule type" value="Genomic_DNA"/>
</dbReference>
<dbReference type="InterPro" id="IPR023220">
    <property type="entry name" value="T4SS_VirB5-domain"/>
</dbReference>
<protein>
    <submittedName>
        <fullName evidence="1">Uncharacterized protein</fullName>
    </submittedName>
</protein>
<reference evidence="1 2" key="1">
    <citation type="submission" date="2016-01" db="EMBL/GenBank/DDBJ databases">
        <authorList>
            <person name="Oliw E.H."/>
        </authorList>
    </citation>
    <scope>NUCLEOTIDE SEQUENCE [LARGE SCALE GENOMIC DNA]</scope>
    <source>
        <strain evidence="1 2">Kerr 14</strain>
    </source>
</reference>
<dbReference type="SUPFAM" id="SSF101082">
    <property type="entry name" value="Typo IV secretion system protein TraC"/>
    <property type="match status" value="1"/>
</dbReference>
<sequence>METGSTCWVAGAAKNSPKAGATGPIFKWSCCNDLSPASDPVPALRAVRLPIRTRRAQEPLRLFVGAGGGLIGGNLFMNRSVRHLLLASIVMSVATNMALVHPVAAQDAVDPAPDPAIGPVPAASQNAQETHDENSIKQLMKVVELSRLFAGGITQLFSAAQGQKQLLDVIRGAQIGPKAFPLLNGPEEIEGRKGGDGITEMTEGALNGAAQGPSDLVKALNDFREKFKLDKAFALKDDELASKKMLAQLAARGAVAGSGAEEAYKRANSSNDRLNEYITALQASADLKTSVDINTRVLIELTQQTNESVRTQSAITSLVGTYFMVLASEASEKDWIDSLKNFNR</sequence>
<dbReference type="Pfam" id="PF07996">
    <property type="entry name" value="T4SS"/>
    <property type="match status" value="1"/>
</dbReference>
<dbReference type="Proteomes" id="UP000191897">
    <property type="component" value="Unassembled WGS sequence"/>
</dbReference>